<name>A0ABW0QVE3_9BACL</name>
<keyword evidence="4" id="KW-1185">Reference proteome</keyword>
<dbReference type="PIRSF" id="PIRSF016578">
    <property type="entry name" value="HsaA"/>
    <property type="match status" value="1"/>
</dbReference>
<proteinExistence type="predicted"/>
<feature type="domain" description="Acyl-CoA dehydrogenase C-terminal" evidence="2">
    <location>
        <begin position="226"/>
        <end position="355"/>
    </location>
</feature>
<dbReference type="Gene3D" id="1.10.540.10">
    <property type="entry name" value="Acyl-CoA dehydrogenase/oxidase, N-terminal domain"/>
    <property type="match status" value="1"/>
</dbReference>
<dbReference type="InterPro" id="IPR046373">
    <property type="entry name" value="Acyl-CoA_Oxase/DH_mid-dom_sf"/>
</dbReference>
<accession>A0ABW0QVE3</accession>
<reference evidence="4" key="1">
    <citation type="journal article" date="2019" name="Int. J. Syst. Evol. Microbiol.">
        <title>The Global Catalogue of Microorganisms (GCM) 10K type strain sequencing project: providing services to taxonomists for standard genome sequencing and annotation.</title>
        <authorList>
            <consortium name="The Broad Institute Genomics Platform"/>
            <consortium name="The Broad Institute Genome Sequencing Center for Infectious Disease"/>
            <person name="Wu L."/>
            <person name="Ma J."/>
        </authorList>
    </citation>
    <scope>NUCLEOTIDE SEQUENCE [LARGE SCALE GENOMIC DNA]</scope>
    <source>
        <strain evidence="4">CGMCC 1.18578</strain>
    </source>
</reference>
<comment type="caution">
    <text evidence="3">The sequence shown here is derived from an EMBL/GenBank/DDBJ whole genome shotgun (WGS) entry which is preliminary data.</text>
</comment>
<dbReference type="SUPFAM" id="SSF56645">
    <property type="entry name" value="Acyl-CoA dehydrogenase NM domain-like"/>
    <property type="match status" value="1"/>
</dbReference>
<dbReference type="Gene3D" id="1.20.140.10">
    <property type="entry name" value="Butyryl-CoA Dehydrogenase, subunit A, domain 3"/>
    <property type="match status" value="1"/>
</dbReference>
<dbReference type="InterPro" id="IPR013107">
    <property type="entry name" value="Acyl-CoA_DH_C"/>
</dbReference>
<evidence type="ECO:0000313" key="3">
    <source>
        <dbReference type="EMBL" id="MFC5528755.1"/>
    </source>
</evidence>
<dbReference type="PANTHER" id="PTHR43884:SF12">
    <property type="entry name" value="ISOVALERYL-COA DEHYDROGENASE, MITOCHONDRIAL-RELATED"/>
    <property type="match status" value="1"/>
</dbReference>
<evidence type="ECO:0000256" key="1">
    <source>
        <dbReference type="ARBA" id="ARBA00023002"/>
    </source>
</evidence>
<evidence type="ECO:0000313" key="4">
    <source>
        <dbReference type="Proteomes" id="UP001596108"/>
    </source>
</evidence>
<protein>
    <submittedName>
        <fullName evidence="3">Acyl-CoA dehydrogenase</fullName>
    </submittedName>
</protein>
<gene>
    <name evidence="3" type="ORF">ACFPQ4_04705</name>
</gene>
<dbReference type="EMBL" id="JBHSNC010000012">
    <property type="protein sequence ID" value="MFC5528755.1"/>
    <property type="molecule type" value="Genomic_DNA"/>
</dbReference>
<dbReference type="Proteomes" id="UP001596108">
    <property type="component" value="Unassembled WGS sequence"/>
</dbReference>
<dbReference type="PANTHER" id="PTHR43884">
    <property type="entry name" value="ACYL-COA DEHYDROGENASE"/>
    <property type="match status" value="1"/>
</dbReference>
<dbReference type="Pfam" id="PF08028">
    <property type="entry name" value="Acyl-CoA_dh_2"/>
    <property type="match status" value="1"/>
</dbReference>
<keyword evidence="1" id="KW-0560">Oxidoreductase</keyword>
<dbReference type="InterPro" id="IPR037069">
    <property type="entry name" value="AcylCoA_DH/ox_N_sf"/>
</dbReference>
<dbReference type="RefSeq" id="WP_378110616.1">
    <property type="nucleotide sequence ID" value="NZ_JBHSNC010000012.1"/>
</dbReference>
<dbReference type="InterPro" id="IPR036250">
    <property type="entry name" value="AcylCo_DH-like_C"/>
</dbReference>
<evidence type="ECO:0000259" key="2">
    <source>
        <dbReference type="Pfam" id="PF08028"/>
    </source>
</evidence>
<organism evidence="3 4">
    <name type="scientific">Cohnella yongneupensis</name>
    <dbReference type="NCBI Taxonomy" id="425006"/>
    <lineage>
        <taxon>Bacteria</taxon>
        <taxon>Bacillati</taxon>
        <taxon>Bacillota</taxon>
        <taxon>Bacilli</taxon>
        <taxon>Bacillales</taxon>
        <taxon>Paenibacillaceae</taxon>
        <taxon>Cohnella</taxon>
    </lineage>
</organism>
<dbReference type="Gene3D" id="2.40.110.10">
    <property type="entry name" value="Butyryl-CoA Dehydrogenase, subunit A, domain 2"/>
    <property type="match status" value="1"/>
</dbReference>
<dbReference type="SUPFAM" id="SSF47203">
    <property type="entry name" value="Acyl-CoA dehydrogenase C-terminal domain-like"/>
    <property type="match status" value="1"/>
</dbReference>
<dbReference type="InterPro" id="IPR009100">
    <property type="entry name" value="AcylCoA_DH/oxidase_NM_dom_sf"/>
</dbReference>
<sequence length="359" mass="39434">MTVRFDDSFVSEARRRSASMEQARTIDPLLLDYIYENKLFKQFVPKSLGGLMLPLPEALRVFETAAWIDGSFGWLVTIGSGGGFFSATLPPRWASELFGHDKAVVAGSGHPNGIAKPVDGGYVVSGRWSTCSGSTFASVFTANCRIAGADGQSSAEDPIRSFAFMPDQVDIIRDWNAFGMRATDSHSIVVKDAFVPADRTFDILSTPRFDDPIFRYPFLPFAQTSFAAVSIGVGRHFLEEAAEFTERKAAEWSIAKPERLAAMRRRLEAQTSALAQATSRFYDIVDTTWPAFVQAGQLSASDEQEIGRLSQEAAKAALAAARDIFPLLGMAALMEDHPLNRTWRDLHTVTQHAVLVPLD</sequence>